<gene>
    <name evidence="1" type="ORF">CLV58_101171</name>
</gene>
<evidence type="ECO:0000313" key="1">
    <source>
        <dbReference type="EMBL" id="PRY47105.1"/>
    </source>
</evidence>
<sequence length="31" mass="3702">MLTNRKNENPYKYTRTGIFSDFSDSLFNVGW</sequence>
<dbReference type="Proteomes" id="UP000238375">
    <property type="component" value="Unassembled WGS sequence"/>
</dbReference>
<dbReference type="EMBL" id="PVTE01000001">
    <property type="protein sequence ID" value="PRY47105.1"/>
    <property type="molecule type" value="Genomic_DNA"/>
</dbReference>
<proteinExistence type="predicted"/>
<name>A0A2T0TN54_9BACT</name>
<protein>
    <submittedName>
        <fullName evidence="1">Uncharacterized protein</fullName>
    </submittedName>
</protein>
<keyword evidence="2" id="KW-1185">Reference proteome</keyword>
<dbReference type="AlphaFoldDB" id="A0A2T0TN54"/>
<comment type="caution">
    <text evidence="1">The sequence shown here is derived from an EMBL/GenBank/DDBJ whole genome shotgun (WGS) entry which is preliminary data.</text>
</comment>
<reference evidence="1 2" key="1">
    <citation type="submission" date="2018-03" db="EMBL/GenBank/DDBJ databases">
        <title>Genomic Encyclopedia of Archaeal and Bacterial Type Strains, Phase II (KMG-II): from individual species to whole genera.</title>
        <authorList>
            <person name="Goeker M."/>
        </authorList>
    </citation>
    <scope>NUCLEOTIDE SEQUENCE [LARGE SCALE GENOMIC DNA]</scope>
    <source>
        <strain evidence="1 2">DSM 28354</strain>
    </source>
</reference>
<organism evidence="1 2">
    <name type="scientific">Spirosoma oryzae</name>
    <dbReference type="NCBI Taxonomy" id="1469603"/>
    <lineage>
        <taxon>Bacteria</taxon>
        <taxon>Pseudomonadati</taxon>
        <taxon>Bacteroidota</taxon>
        <taxon>Cytophagia</taxon>
        <taxon>Cytophagales</taxon>
        <taxon>Cytophagaceae</taxon>
        <taxon>Spirosoma</taxon>
    </lineage>
</organism>
<accession>A0A2T0TN54</accession>
<evidence type="ECO:0000313" key="2">
    <source>
        <dbReference type="Proteomes" id="UP000238375"/>
    </source>
</evidence>